<dbReference type="GeneID" id="98915977"/>
<keyword evidence="3" id="KW-0067">ATP-binding</keyword>
<keyword evidence="6" id="KW-1185">Reference proteome</keyword>
<protein>
    <submittedName>
        <fullName evidence="5">ABC-type multidrug transport system ATPase subunit</fullName>
    </submittedName>
</protein>
<dbReference type="InterPro" id="IPR027417">
    <property type="entry name" value="P-loop_NTPase"/>
</dbReference>
<dbReference type="EMBL" id="SMCQ01000016">
    <property type="protein sequence ID" value="TCV96562.1"/>
    <property type="molecule type" value="Genomic_DNA"/>
</dbReference>
<name>A0A4R3YVM7_9FIRM</name>
<dbReference type="Pfam" id="PF00005">
    <property type="entry name" value="ABC_tran"/>
    <property type="match status" value="1"/>
</dbReference>
<dbReference type="GO" id="GO:0005524">
    <property type="term" value="F:ATP binding"/>
    <property type="evidence" value="ECO:0007669"/>
    <property type="project" value="UniProtKB-KW"/>
</dbReference>
<evidence type="ECO:0000313" key="6">
    <source>
        <dbReference type="Proteomes" id="UP000295515"/>
    </source>
</evidence>
<keyword evidence="2" id="KW-0547">Nucleotide-binding</keyword>
<dbReference type="PANTHER" id="PTHR42939">
    <property type="entry name" value="ABC TRANSPORTER ATP-BINDING PROTEIN ALBC-RELATED"/>
    <property type="match status" value="1"/>
</dbReference>
<keyword evidence="1" id="KW-0813">Transport</keyword>
<evidence type="ECO:0000313" key="5">
    <source>
        <dbReference type="EMBL" id="TCV96562.1"/>
    </source>
</evidence>
<accession>A0A4R3YVM7</accession>
<evidence type="ECO:0000256" key="3">
    <source>
        <dbReference type="ARBA" id="ARBA00022840"/>
    </source>
</evidence>
<dbReference type="PANTHER" id="PTHR42939:SF1">
    <property type="entry name" value="ABC TRANSPORTER ATP-BINDING PROTEIN ALBC-RELATED"/>
    <property type="match status" value="1"/>
</dbReference>
<dbReference type="InterPro" id="IPR003439">
    <property type="entry name" value="ABC_transporter-like_ATP-bd"/>
</dbReference>
<dbReference type="SMART" id="SM00382">
    <property type="entry name" value="AAA"/>
    <property type="match status" value="1"/>
</dbReference>
<dbReference type="GO" id="GO:0016887">
    <property type="term" value="F:ATP hydrolysis activity"/>
    <property type="evidence" value="ECO:0007669"/>
    <property type="project" value="InterPro"/>
</dbReference>
<organism evidence="5 6">
    <name type="scientific">Longibaculum muris</name>
    <dbReference type="NCBI Taxonomy" id="1796628"/>
    <lineage>
        <taxon>Bacteria</taxon>
        <taxon>Bacillati</taxon>
        <taxon>Bacillota</taxon>
        <taxon>Erysipelotrichia</taxon>
        <taxon>Erysipelotrichales</taxon>
        <taxon>Coprobacillaceae</taxon>
        <taxon>Longibaculum</taxon>
    </lineage>
</organism>
<sequence>MLEVKDLSKTYRDVQALNHVSFTLKEGVYALLGPNGSGKSTLMNLICRGLKPTNGEILWNHHNIEKLGNDYFQLLGYAPQLQGLYEEMTGLRFLTYMALLKDIPKSEIKLEVERVAKLVHMENYLNRRNRTYSGGMKQRLLVAQALLGNPQLLLFDEPTAGLDPKERVSLRHVFEQLANDHIILIATHVVSDVETIAKEIIFLKKGEIVDLGNVSELLEKYQKASLEDVYLDLFGDEHNEIDTI</sequence>
<feature type="domain" description="ABC transporter" evidence="4">
    <location>
        <begin position="2"/>
        <end position="230"/>
    </location>
</feature>
<dbReference type="PROSITE" id="PS00211">
    <property type="entry name" value="ABC_TRANSPORTER_1"/>
    <property type="match status" value="1"/>
</dbReference>
<reference evidence="5 6" key="1">
    <citation type="submission" date="2019-03" db="EMBL/GenBank/DDBJ databases">
        <title>Genomic Encyclopedia of Type Strains, Phase IV (KMG-IV): sequencing the most valuable type-strain genomes for metagenomic binning, comparative biology and taxonomic classification.</title>
        <authorList>
            <person name="Goeker M."/>
        </authorList>
    </citation>
    <scope>NUCLEOTIDE SEQUENCE [LARGE SCALE GENOMIC DNA]</scope>
    <source>
        <strain evidence="5 6">DSM 29487</strain>
    </source>
</reference>
<dbReference type="AlphaFoldDB" id="A0A4R3YVM7"/>
<dbReference type="InterPro" id="IPR051782">
    <property type="entry name" value="ABC_Transporter_VariousFunc"/>
</dbReference>
<dbReference type="Gene3D" id="3.40.50.300">
    <property type="entry name" value="P-loop containing nucleotide triphosphate hydrolases"/>
    <property type="match status" value="1"/>
</dbReference>
<evidence type="ECO:0000256" key="1">
    <source>
        <dbReference type="ARBA" id="ARBA00022448"/>
    </source>
</evidence>
<dbReference type="InterPro" id="IPR017871">
    <property type="entry name" value="ABC_transporter-like_CS"/>
</dbReference>
<dbReference type="InterPro" id="IPR003593">
    <property type="entry name" value="AAA+_ATPase"/>
</dbReference>
<dbReference type="Proteomes" id="UP000295515">
    <property type="component" value="Unassembled WGS sequence"/>
</dbReference>
<proteinExistence type="predicted"/>
<evidence type="ECO:0000259" key="4">
    <source>
        <dbReference type="PROSITE" id="PS50893"/>
    </source>
</evidence>
<dbReference type="PROSITE" id="PS50893">
    <property type="entry name" value="ABC_TRANSPORTER_2"/>
    <property type="match status" value="1"/>
</dbReference>
<dbReference type="RefSeq" id="WP_066451138.1">
    <property type="nucleotide sequence ID" value="NZ_JANKBF010000009.1"/>
</dbReference>
<dbReference type="SUPFAM" id="SSF52540">
    <property type="entry name" value="P-loop containing nucleoside triphosphate hydrolases"/>
    <property type="match status" value="1"/>
</dbReference>
<comment type="caution">
    <text evidence="5">The sequence shown here is derived from an EMBL/GenBank/DDBJ whole genome shotgun (WGS) entry which is preliminary data.</text>
</comment>
<gene>
    <name evidence="5" type="ORF">EDD60_11658</name>
</gene>
<evidence type="ECO:0000256" key="2">
    <source>
        <dbReference type="ARBA" id="ARBA00022741"/>
    </source>
</evidence>